<evidence type="ECO:0000256" key="2">
    <source>
        <dbReference type="ARBA" id="ARBA00022737"/>
    </source>
</evidence>
<dbReference type="InterPro" id="IPR051159">
    <property type="entry name" value="Hexapeptide_acetyltransf"/>
</dbReference>
<accession>A0A2D3WEF8</accession>
<comment type="caution">
    <text evidence="4">The sequence shown here is derived from an EMBL/GenBank/DDBJ whole genome shotgun (WGS) entry which is preliminary data.</text>
</comment>
<dbReference type="InterPro" id="IPR018357">
    <property type="entry name" value="Hexapep_transf_CS"/>
</dbReference>
<dbReference type="STRING" id="366522.GCA_001548055_00619"/>
<dbReference type="PANTHER" id="PTHR23416:SF78">
    <property type="entry name" value="LIPOPOLYSACCHARIDE BIOSYNTHESIS O-ACETYL TRANSFERASE WBBJ-RELATED"/>
    <property type="match status" value="1"/>
</dbReference>
<dbReference type="GO" id="GO:0016746">
    <property type="term" value="F:acyltransferase activity"/>
    <property type="evidence" value="ECO:0007669"/>
    <property type="project" value="UniProtKB-KW"/>
</dbReference>
<gene>
    <name evidence="4" type="ORF">CFH80_03735</name>
</gene>
<organism evidence="4 5">
    <name type="scientific">Sulfurospirillum cavolei</name>
    <dbReference type="NCBI Taxonomy" id="366522"/>
    <lineage>
        <taxon>Bacteria</taxon>
        <taxon>Pseudomonadati</taxon>
        <taxon>Campylobacterota</taxon>
        <taxon>Epsilonproteobacteria</taxon>
        <taxon>Campylobacterales</taxon>
        <taxon>Sulfurospirillaceae</taxon>
        <taxon>Sulfurospirillum</taxon>
    </lineage>
</organism>
<dbReference type="InterPro" id="IPR001451">
    <property type="entry name" value="Hexapep"/>
</dbReference>
<evidence type="ECO:0000256" key="1">
    <source>
        <dbReference type="ARBA" id="ARBA00022679"/>
    </source>
</evidence>
<reference evidence="4 5" key="1">
    <citation type="journal article" date="2017" name="Front. Microbiol.">
        <title>Comparative Genomic Analysis of the Class Epsilonproteobacteria and Proposed Reclassification to Epsilonbacteraeota (phyl. nov.).</title>
        <authorList>
            <person name="Waite D.W."/>
            <person name="Vanwonterghem I."/>
            <person name="Rinke C."/>
            <person name="Parks D.H."/>
            <person name="Zhang Y."/>
            <person name="Takai K."/>
            <person name="Sievert S.M."/>
            <person name="Simon J."/>
            <person name="Campbell B.J."/>
            <person name="Hanson T.E."/>
            <person name="Woyke T."/>
            <person name="Klotz M.G."/>
            <person name="Hugenholtz P."/>
        </authorList>
    </citation>
    <scope>NUCLEOTIDE SEQUENCE [LARGE SCALE GENOMIC DNA]</scope>
    <source>
        <strain evidence="4">UBA11420</strain>
    </source>
</reference>
<dbReference type="Gene3D" id="2.160.10.10">
    <property type="entry name" value="Hexapeptide repeat proteins"/>
    <property type="match status" value="1"/>
</dbReference>
<protein>
    <submittedName>
        <fullName evidence="4">Acetyltransferase</fullName>
    </submittedName>
</protein>
<dbReference type="PROSITE" id="PS00101">
    <property type="entry name" value="HEXAPEP_TRANSFERASES"/>
    <property type="match status" value="1"/>
</dbReference>
<dbReference type="CDD" id="cd04647">
    <property type="entry name" value="LbH_MAT_like"/>
    <property type="match status" value="1"/>
</dbReference>
<evidence type="ECO:0000256" key="3">
    <source>
        <dbReference type="ARBA" id="ARBA00023315"/>
    </source>
</evidence>
<dbReference type="EMBL" id="DLUG01000100">
    <property type="protein sequence ID" value="DAB36656.1"/>
    <property type="molecule type" value="Genomic_DNA"/>
</dbReference>
<dbReference type="AlphaFoldDB" id="A0A2D3WEF8"/>
<sequence>MKNSRLILNGNSKIGLGSALSLEENATLELGSSTYICAGATIRVAHKVSIGDQCAISWNVTIMDSDFHEYTLEDGTVPLKTKEVVIGNNVWIGNNVLILKGVTIGDNAIVAAGSVVTKNVPEGTVVAGNPAKIIKNGVKPINPKF</sequence>
<keyword evidence="2" id="KW-0677">Repeat</keyword>
<keyword evidence="3" id="KW-0012">Acyltransferase</keyword>
<dbReference type="InterPro" id="IPR011004">
    <property type="entry name" value="Trimer_LpxA-like_sf"/>
</dbReference>
<dbReference type="Pfam" id="PF00132">
    <property type="entry name" value="Hexapep"/>
    <property type="match status" value="1"/>
</dbReference>
<name>A0A2D3WEF8_9BACT</name>
<dbReference type="SUPFAM" id="SSF51161">
    <property type="entry name" value="Trimeric LpxA-like enzymes"/>
    <property type="match status" value="1"/>
</dbReference>
<dbReference type="Proteomes" id="UP000231638">
    <property type="component" value="Unassembled WGS sequence"/>
</dbReference>
<evidence type="ECO:0000313" key="5">
    <source>
        <dbReference type="Proteomes" id="UP000231638"/>
    </source>
</evidence>
<dbReference type="PANTHER" id="PTHR23416">
    <property type="entry name" value="SIALIC ACID SYNTHASE-RELATED"/>
    <property type="match status" value="1"/>
</dbReference>
<keyword evidence="1 4" id="KW-0808">Transferase</keyword>
<proteinExistence type="predicted"/>
<evidence type="ECO:0000313" key="4">
    <source>
        <dbReference type="EMBL" id="DAB36656.1"/>
    </source>
</evidence>